<dbReference type="PRINTS" id="PR00081">
    <property type="entry name" value="GDHRDH"/>
</dbReference>
<dbReference type="InterPro" id="IPR051911">
    <property type="entry name" value="SDR_oxidoreductase"/>
</dbReference>
<evidence type="ECO:0000313" key="5">
    <source>
        <dbReference type="Proteomes" id="UP000002931"/>
    </source>
</evidence>
<dbReference type="InterPro" id="IPR002347">
    <property type="entry name" value="SDR_fam"/>
</dbReference>
<dbReference type="Pfam" id="PF00106">
    <property type="entry name" value="adh_short"/>
    <property type="match status" value="1"/>
</dbReference>
<name>A3VG77_9RHOB</name>
<dbReference type="RefSeq" id="WP_008330059.1">
    <property type="nucleotide sequence ID" value="NZ_CH902578.1"/>
</dbReference>
<dbReference type="InterPro" id="IPR036291">
    <property type="entry name" value="NAD(P)-bd_dom_sf"/>
</dbReference>
<dbReference type="PANTHER" id="PTHR43976:SF16">
    <property type="entry name" value="SHORT-CHAIN DEHYDROGENASE_REDUCTASE FAMILY PROTEIN"/>
    <property type="match status" value="1"/>
</dbReference>
<evidence type="ECO:0000313" key="4">
    <source>
        <dbReference type="EMBL" id="EAQ12853.1"/>
    </source>
</evidence>
<dbReference type="GO" id="GO:0016491">
    <property type="term" value="F:oxidoreductase activity"/>
    <property type="evidence" value="ECO:0007669"/>
    <property type="project" value="UniProtKB-KW"/>
</dbReference>
<accession>A3VG77</accession>
<protein>
    <submittedName>
        <fullName evidence="4">Short-chain dehydrogenase/reductase SDR</fullName>
    </submittedName>
</protein>
<dbReference type="STRING" id="314271.RB2654_07074"/>
<evidence type="ECO:0000256" key="3">
    <source>
        <dbReference type="RuleBase" id="RU000363"/>
    </source>
</evidence>
<evidence type="ECO:0000256" key="2">
    <source>
        <dbReference type="ARBA" id="ARBA00023002"/>
    </source>
</evidence>
<dbReference type="PRINTS" id="PR00080">
    <property type="entry name" value="SDRFAMILY"/>
</dbReference>
<dbReference type="EMBL" id="AAMT01000007">
    <property type="protein sequence ID" value="EAQ12853.1"/>
    <property type="molecule type" value="Genomic_DNA"/>
</dbReference>
<dbReference type="Gene3D" id="3.40.50.720">
    <property type="entry name" value="NAD(P)-binding Rossmann-like Domain"/>
    <property type="match status" value="1"/>
</dbReference>
<evidence type="ECO:0000256" key="1">
    <source>
        <dbReference type="ARBA" id="ARBA00006484"/>
    </source>
</evidence>
<keyword evidence="2" id="KW-0560">Oxidoreductase</keyword>
<sequence>MKVWFITGVSRGLGQAIAAAALAAGDRVIGTVRNGTAHVENAGDRLHLLTVDLAKPGAAEAAARQALSVHGRIDIVVNNAGFGVIGALDDLTDDQLETLFEVDVFAGIRICRTLLPHIRVQGAGRILNITSVAGRAPGAATAAYAAAKAAVEGFSAALAAELTGTDIHVTAIAPGQFRTDFLENATMPKDGQTSAQNGGAAAKALSSLRQVNQRQLGDPARAAAVIVELAQAAHPPTHLLLGTDALTRVRQKRDQMDAEMTAWEAQTRSTDFDD</sequence>
<proteinExistence type="inferred from homology"/>
<dbReference type="SUPFAM" id="SSF51735">
    <property type="entry name" value="NAD(P)-binding Rossmann-fold domains"/>
    <property type="match status" value="1"/>
</dbReference>
<reference evidence="4 5" key="1">
    <citation type="journal article" date="2010" name="J. Bacteriol.">
        <title>Genome sequences of Pelagibaca bermudensis HTCC2601T and Maritimibacter alkaliphilus HTCC2654T, the type strains of two marine Roseobacter genera.</title>
        <authorList>
            <person name="Thrash J.C."/>
            <person name="Cho J.C."/>
            <person name="Ferriera S."/>
            <person name="Johnson J."/>
            <person name="Vergin K.L."/>
            <person name="Giovannoni S.J."/>
        </authorList>
    </citation>
    <scope>NUCLEOTIDE SEQUENCE [LARGE SCALE GENOMIC DNA]</scope>
    <source>
        <strain evidence="4 5">HTCC2654</strain>
    </source>
</reference>
<comment type="caution">
    <text evidence="4">The sequence shown here is derived from an EMBL/GenBank/DDBJ whole genome shotgun (WGS) entry which is preliminary data.</text>
</comment>
<dbReference type="InterPro" id="IPR020904">
    <property type="entry name" value="Sc_DH/Rdtase_CS"/>
</dbReference>
<dbReference type="AlphaFoldDB" id="A3VG77"/>
<dbReference type="OrthoDB" id="9793825at2"/>
<keyword evidence="5" id="KW-1185">Reference proteome</keyword>
<dbReference type="Proteomes" id="UP000002931">
    <property type="component" value="Unassembled WGS sequence"/>
</dbReference>
<dbReference type="HOGENOM" id="CLU_010194_2_9_5"/>
<dbReference type="eggNOG" id="COG1028">
    <property type="taxonomic scope" value="Bacteria"/>
</dbReference>
<gene>
    <name evidence="4" type="ORF">RB2654_07074</name>
</gene>
<comment type="similarity">
    <text evidence="1 3">Belongs to the short-chain dehydrogenases/reductases (SDR) family.</text>
</comment>
<organism evidence="4 5">
    <name type="scientific">Maritimibacter alkaliphilus HTCC2654</name>
    <dbReference type="NCBI Taxonomy" id="314271"/>
    <lineage>
        <taxon>Bacteria</taxon>
        <taxon>Pseudomonadati</taxon>
        <taxon>Pseudomonadota</taxon>
        <taxon>Alphaproteobacteria</taxon>
        <taxon>Rhodobacterales</taxon>
        <taxon>Roseobacteraceae</taxon>
        <taxon>Maritimibacter</taxon>
    </lineage>
</organism>
<dbReference type="PROSITE" id="PS00061">
    <property type="entry name" value="ADH_SHORT"/>
    <property type="match status" value="1"/>
</dbReference>
<dbReference type="PANTHER" id="PTHR43976">
    <property type="entry name" value="SHORT CHAIN DEHYDROGENASE"/>
    <property type="match status" value="1"/>
</dbReference>